<organism evidence="1 2">
    <name type="scientific">Floridaenema evergladense BLCC-F167</name>
    <dbReference type="NCBI Taxonomy" id="3153639"/>
    <lineage>
        <taxon>Bacteria</taxon>
        <taxon>Bacillati</taxon>
        <taxon>Cyanobacteriota</taxon>
        <taxon>Cyanophyceae</taxon>
        <taxon>Oscillatoriophycideae</taxon>
        <taxon>Aerosakkonematales</taxon>
        <taxon>Aerosakkonemataceae</taxon>
        <taxon>Floridanema</taxon>
        <taxon>Floridanema evergladense</taxon>
    </lineage>
</organism>
<sequence>MAFLNDKAWWDATMTLSVQLKVQRFMLQRAKEIWREKLAPNYTSTDTLKDKIMVEFATEIINNSRAPNQNPPYLQQLLYAVCEELDLKNPNDIFDNIDLPEISQLLKSKTNEAIDLVIEARYFKEKPIA</sequence>
<evidence type="ECO:0000313" key="1">
    <source>
        <dbReference type="EMBL" id="MFB2832949.1"/>
    </source>
</evidence>
<dbReference type="EMBL" id="JBHFNT010000004">
    <property type="protein sequence ID" value="MFB2832949.1"/>
    <property type="molecule type" value="Genomic_DNA"/>
</dbReference>
<evidence type="ECO:0000313" key="2">
    <source>
        <dbReference type="Proteomes" id="UP001576780"/>
    </source>
</evidence>
<keyword evidence="2" id="KW-1185">Reference proteome</keyword>
<protein>
    <submittedName>
        <fullName evidence="1">Uncharacterized protein</fullName>
    </submittedName>
</protein>
<comment type="caution">
    <text evidence="1">The sequence shown here is derived from an EMBL/GenBank/DDBJ whole genome shotgun (WGS) entry which is preliminary data.</text>
</comment>
<name>A0ABV4WCZ3_9CYAN</name>
<dbReference type="RefSeq" id="WP_413275425.1">
    <property type="nucleotide sequence ID" value="NZ_JBHFNT010000004.1"/>
</dbReference>
<gene>
    <name evidence="1" type="ORF">ACE1CA_00290</name>
</gene>
<proteinExistence type="predicted"/>
<reference evidence="1 2" key="1">
    <citation type="submission" date="2024-09" db="EMBL/GenBank/DDBJ databases">
        <title>Floridaenema gen nov. (Aerosakkonemataceae, Aerosakkonematales ord. nov., Cyanobacteria) from benthic tropical and subtropical fresh waters, with the description of four new species.</title>
        <authorList>
            <person name="Moretto J.A."/>
            <person name="Berthold D.E."/>
            <person name="Lefler F.W."/>
            <person name="Huang I.-S."/>
            <person name="Laughinghouse H. IV."/>
        </authorList>
    </citation>
    <scope>NUCLEOTIDE SEQUENCE [LARGE SCALE GENOMIC DNA]</scope>
    <source>
        <strain evidence="1 2">BLCC-F167</strain>
    </source>
</reference>
<dbReference type="Proteomes" id="UP001576780">
    <property type="component" value="Unassembled WGS sequence"/>
</dbReference>
<accession>A0ABV4WCZ3</accession>